<dbReference type="GO" id="GO:0046872">
    <property type="term" value="F:metal ion binding"/>
    <property type="evidence" value="ECO:0007669"/>
    <property type="project" value="UniProtKB-KW"/>
</dbReference>
<gene>
    <name evidence="5" type="primary">mshB</name>
    <name evidence="5" type="ORF">FY030_11230</name>
</gene>
<name>A0A5J6VAL1_9MICO</name>
<dbReference type="InterPro" id="IPR017810">
    <property type="entry name" value="Mycothiol_biosynthesis_MshB"/>
</dbReference>
<dbReference type="PANTHER" id="PTHR12993">
    <property type="entry name" value="N-ACETYLGLUCOSAMINYL-PHOSPHATIDYLINOSITOL DE-N-ACETYLASE-RELATED"/>
    <property type="match status" value="1"/>
</dbReference>
<keyword evidence="2 5" id="KW-0378">Hydrolase</keyword>
<proteinExistence type="predicted"/>
<accession>A0A5J6VAL1</accession>
<sequence>MRRPDLRDGAPDGGPLRLVAVHAHPDDETLATGLTLAHHVQAGDEVHVVTATLGEEGEVITPEVARLEGTEELGPYRRGELARAMAALGVRHHYLGGDPPRWRDSGMAGSSAAAHPQAFAGADVEEAAGELVDVLQQIDPDVVLTYDPWGGYAHPDHVQTHRVTVAAVERLWSLAPDPEAGAGADRRRGQRPALYVTVLPRSWALEDRAWLAAHVPSGILSPAGCEAKVPAPHDPFPPSVVPDHVATHAVQDAAALPLQVAALREHPTQVTVFDGFYTLSNNVAARLPGREAFARWPDAQQALVDAQGVLEP</sequence>
<dbReference type="InterPro" id="IPR024078">
    <property type="entry name" value="LmbE-like_dom_sf"/>
</dbReference>
<protein>
    <recommendedName>
        <fullName evidence="4">N-acetyl-1-D-myo-inositol-2-amino-2-deoxy-alpha-D-glucopyranoside deacetylase</fullName>
        <ecNumber evidence="4">3.5.1.103</ecNumber>
    </recommendedName>
</protein>
<evidence type="ECO:0000256" key="1">
    <source>
        <dbReference type="ARBA" id="ARBA00022723"/>
    </source>
</evidence>
<keyword evidence="1" id="KW-0479">Metal-binding</keyword>
<evidence type="ECO:0000313" key="6">
    <source>
        <dbReference type="Proteomes" id="UP000326546"/>
    </source>
</evidence>
<dbReference type="GO" id="GO:0035595">
    <property type="term" value="F:N-acetylglucosaminylinositol deacetylase activity"/>
    <property type="evidence" value="ECO:0007669"/>
    <property type="project" value="UniProtKB-EC"/>
</dbReference>
<dbReference type="GO" id="GO:0010125">
    <property type="term" value="P:mycothiol biosynthetic process"/>
    <property type="evidence" value="ECO:0007669"/>
    <property type="project" value="UniProtKB-UniRule"/>
</dbReference>
<organism evidence="5 6">
    <name type="scientific">Ornithinimicrobium pratense</name>
    <dbReference type="NCBI Taxonomy" id="2593973"/>
    <lineage>
        <taxon>Bacteria</taxon>
        <taxon>Bacillati</taxon>
        <taxon>Actinomycetota</taxon>
        <taxon>Actinomycetes</taxon>
        <taxon>Micrococcales</taxon>
        <taxon>Ornithinimicrobiaceae</taxon>
        <taxon>Ornithinimicrobium</taxon>
    </lineage>
</organism>
<dbReference type="EMBL" id="CP044427">
    <property type="protein sequence ID" value="QFG70301.1"/>
    <property type="molecule type" value="Genomic_DNA"/>
</dbReference>
<dbReference type="Proteomes" id="UP000326546">
    <property type="component" value="Chromosome"/>
</dbReference>
<keyword evidence="6" id="KW-1185">Reference proteome</keyword>
<dbReference type="Pfam" id="PF02585">
    <property type="entry name" value="PIG-L"/>
    <property type="match status" value="1"/>
</dbReference>
<dbReference type="KEGG" id="serw:FY030_11230"/>
<evidence type="ECO:0000256" key="2">
    <source>
        <dbReference type="ARBA" id="ARBA00022801"/>
    </source>
</evidence>
<dbReference type="SUPFAM" id="SSF102588">
    <property type="entry name" value="LmbE-like"/>
    <property type="match status" value="1"/>
</dbReference>
<dbReference type="NCBIfam" id="TIGR03445">
    <property type="entry name" value="mycothiol_MshB"/>
    <property type="match status" value="1"/>
</dbReference>
<dbReference type="OrthoDB" id="158614at2"/>
<dbReference type="AlphaFoldDB" id="A0A5J6VAL1"/>
<evidence type="ECO:0000313" key="5">
    <source>
        <dbReference type="EMBL" id="QFG70301.1"/>
    </source>
</evidence>
<evidence type="ECO:0000256" key="4">
    <source>
        <dbReference type="NCBIfam" id="TIGR03445"/>
    </source>
</evidence>
<dbReference type="EC" id="3.5.1.103" evidence="4"/>
<keyword evidence="3" id="KW-0862">Zinc</keyword>
<dbReference type="PANTHER" id="PTHR12993:SF26">
    <property type="entry name" value="1D-MYO-INOSITOL 2-ACETAMIDO-2-DEOXY-ALPHA-D-GLUCOPYRANOSIDE DEACETYLASE"/>
    <property type="match status" value="1"/>
</dbReference>
<reference evidence="5 6" key="1">
    <citation type="submission" date="2019-09" db="EMBL/GenBank/DDBJ databases">
        <title>Serinicoccus pratensis sp. nov., isolated from meadow soil.</title>
        <authorList>
            <person name="Zhang W."/>
        </authorList>
    </citation>
    <scope>NUCLEOTIDE SEQUENCE [LARGE SCALE GENOMIC DNA]</scope>
    <source>
        <strain evidence="5 6">W204</strain>
    </source>
</reference>
<evidence type="ECO:0000256" key="3">
    <source>
        <dbReference type="ARBA" id="ARBA00022833"/>
    </source>
</evidence>
<dbReference type="InterPro" id="IPR003737">
    <property type="entry name" value="GlcNAc_PI_deacetylase-related"/>
</dbReference>
<dbReference type="Gene3D" id="3.40.50.10320">
    <property type="entry name" value="LmbE-like"/>
    <property type="match status" value="1"/>
</dbReference>